<dbReference type="OrthoDB" id="7061546at2"/>
<dbReference type="KEGG" id="ome:OLMES_1799"/>
<gene>
    <name evidence="1" type="ORF">OLMES_1799</name>
</gene>
<evidence type="ECO:0000313" key="2">
    <source>
        <dbReference type="Proteomes" id="UP000196027"/>
    </source>
</evidence>
<reference evidence="1 2" key="1">
    <citation type="submission" date="2017-05" db="EMBL/GenBank/DDBJ databases">
        <title>Genomic insights into alkan degradation activity of Oleiphilus messinensis.</title>
        <authorList>
            <person name="Kozyavkin S.A."/>
            <person name="Slesarev A.I."/>
            <person name="Golyshin P.N."/>
            <person name="Korzhenkov A."/>
            <person name="Golyshina O.N."/>
            <person name="Toshchakov S.V."/>
        </authorList>
    </citation>
    <scope>NUCLEOTIDE SEQUENCE [LARGE SCALE GENOMIC DNA]</scope>
    <source>
        <strain evidence="1 2">ME102</strain>
    </source>
</reference>
<evidence type="ECO:0000313" key="1">
    <source>
        <dbReference type="EMBL" id="ARU55873.1"/>
    </source>
</evidence>
<proteinExistence type="predicted"/>
<dbReference type="AlphaFoldDB" id="A0A1Y0I910"/>
<protein>
    <submittedName>
        <fullName evidence="1">Uncharacterized protein</fullName>
    </submittedName>
</protein>
<name>A0A1Y0I910_9GAMM</name>
<organism evidence="1 2">
    <name type="scientific">Oleiphilus messinensis</name>
    <dbReference type="NCBI Taxonomy" id="141451"/>
    <lineage>
        <taxon>Bacteria</taxon>
        <taxon>Pseudomonadati</taxon>
        <taxon>Pseudomonadota</taxon>
        <taxon>Gammaproteobacteria</taxon>
        <taxon>Oceanospirillales</taxon>
        <taxon>Oleiphilaceae</taxon>
        <taxon>Oleiphilus</taxon>
    </lineage>
</organism>
<dbReference type="Proteomes" id="UP000196027">
    <property type="component" value="Chromosome"/>
</dbReference>
<dbReference type="RefSeq" id="WP_087460928.1">
    <property type="nucleotide sequence ID" value="NZ_CP021425.1"/>
</dbReference>
<keyword evidence="2" id="KW-1185">Reference proteome</keyword>
<accession>A0A1Y0I910</accession>
<sequence length="79" mass="9103">MSKKILKWFGVILLGIILLLILVAAYTGYKQSEYKETAVPYIKEVIPAISEWDTEKAKPFFVPSAFDNVSQDDFEKLFR</sequence>
<dbReference type="EMBL" id="CP021425">
    <property type="protein sequence ID" value="ARU55873.1"/>
    <property type="molecule type" value="Genomic_DNA"/>
</dbReference>